<evidence type="ECO:0000256" key="7">
    <source>
        <dbReference type="RuleBase" id="RU363032"/>
    </source>
</evidence>
<feature type="transmembrane region" description="Helical" evidence="7">
    <location>
        <begin position="204"/>
        <end position="221"/>
    </location>
</feature>
<evidence type="ECO:0000313" key="10">
    <source>
        <dbReference type="Proteomes" id="UP000663720"/>
    </source>
</evidence>
<evidence type="ECO:0000256" key="1">
    <source>
        <dbReference type="ARBA" id="ARBA00004651"/>
    </source>
</evidence>
<dbReference type="Gene3D" id="1.10.3720.10">
    <property type="entry name" value="MetI-like"/>
    <property type="match status" value="1"/>
</dbReference>
<dbReference type="PROSITE" id="PS50928">
    <property type="entry name" value="ABC_TM1"/>
    <property type="match status" value="1"/>
</dbReference>
<feature type="domain" description="ABC transmembrane type-1" evidence="8">
    <location>
        <begin position="85"/>
        <end position="265"/>
    </location>
</feature>
<dbReference type="KEGG" id="dli:dnl_05710"/>
<evidence type="ECO:0000313" key="9">
    <source>
        <dbReference type="EMBL" id="QTA78349.1"/>
    </source>
</evidence>
<dbReference type="GO" id="GO:0005886">
    <property type="term" value="C:plasma membrane"/>
    <property type="evidence" value="ECO:0007669"/>
    <property type="project" value="UniProtKB-SubCell"/>
</dbReference>
<keyword evidence="6 7" id="KW-0472">Membrane</keyword>
<organism evidence="9 10">
    <name type="scientific">Desulfonema limicola</name>
    <dbReference type="NCBI Taxonomy" id="45656"/>
    <lineage>
        <taxon>Bacteria</taxon>
        <taxon>Pseudomonadati</taxon>
        <taxon>Thermodesulfobacteriota</taxon>
        <taxon>Desulfobacteria</taxon>
        <taxon>Desulfobacterales</taxon>
        <taxon>Desulfococcaceae</taxon>
        <taxon>Desulfonema</taxon>
    </lineage>
</organism>
<protein>
    <submittedName>
        <fullName evidence="9">ABC transporter, permease protein</fullName>
    </submittedName>
</protein>
<keyword evidence="5 7" id="KW-1133">Transmembrane helix</keyword>
<dbReference type="RefSeq" id="WP_207690221.1">
    <property type="nucleotide sequence ID" value="NZ_CP061799.1"/>
</dbReference>
<dbReference type="InterPro" id="IPR000515">
    <property type="entry name" value="MetI-like"/>
</dbReference>
<sequence length="280" mass="30548">MPKDTQFTGRVKRINSLILQALIPQAFIPWIIPFLFILIWFTASENQVFPSYLVPHPFDIAKTGYFYIFGKTGEIPFSGRFLQDALSSLNRVFLGFFLSAVLGIPLGIVSGRVKNVHRLLSTSINGLRAVPGISWLPLALVWFGIGIKTTVFLIASASFFPVYLNAVSGSRQVNPLLLQAGAMMGVSSTRGIFHILIPAAMPHLVTGLRLGLGISWAYLVLGELTGVPRGLGAVIMDARMIGRIDIIIVGIIIIAALGRASDLLLCILLKLCFKSARRIM</sequence>
<comment type="subcellular location">
    <subcellularLocation>
        <location evidence="1 7">Cell membrane</location>
        <topology evidence="1 7">Multi-pass membrane protein</topology>
    </subcellularLocation>
</comment>
<dbReference type="Pfam" id="PF00528">
    <property type="entry name" value="BPD_transp_1"/>
    <property type="match status" value="1"/>
</dbReference>
<comment type="similarity">
    <text evidence="7">Belongs to the binding-protein-dependent transport system permease family.</text>
</comment>
<keyword evidence="3" id="KW-1003">Cell membrane</keyword>
<dbReference type="SUPFAM" id="SSF161098">
    <property type="entry name" value="MetI-like"/>
    <property type="match status" value="1"/>
</dbReference>
<keyword evidence="2 7" id="KW-0813">Transport</keyword>
<keyword evidence="4 7" id="KW-0812">Transmembrane</keyword>
<feature type="transmembrane region" description="Helical" evidence="7">
    <location>
        <begin position="246"/>
        <end position="273"/>
    </location>
</feature>
<dbReference type="AlphaFoldDB" id="A0A975B3Y3"/>
<evidence type="ECO:0000256" key="6">
    <source>
        <dbReference type="ARBA" id="ARBA00023136"/>
    </source>
</evidence>
<feature type="transmembrane region" description="Helical" evidence="7">
    <location>
        <begin position="92"/>
        <end position="113"/>
    </location>
</feature>
<dbReference type="Proteomes" id="UP000663720">
    <property type="component" value="Chromosome"/>
</dbReference>
<feature type="transmembrane region" description="Helical" evidence="7">
    <location>
        <begin position="134"/>
        <end position="164"/>
    </location>
</feature>
<evidence type="ECO:0000256" key="2">
    <source>
        <dbReference type="ARBA" id="ARBA00022448"/>
    </source>
</evidence>
<evidence type="ECO:0000256" key="5">
    <source>
        <dbReference type="ARBA" id="ARBA00022989"/>
    </source>
</evidence>
<proteinExistence type="inferred from homology"/>
<dbReference type="CDD" id="cd06261">
    <property type="entry name" value="TM_PBP2"/>
    <property type="match status" value="1"/>
</dbReference>
<gene>
    <name evidence="9" type="ORF">dnl_05710</name>
</gene>
<accession>A0A975B3Y3</accession>
<evidence type="ECO:0000256" key="4">
    <source>
        <dbReference type="ARBA" id="ARBA00022692"/>
    </source>
</evidence>
<feature type="transmembrane region" description="Helical" evidence="7">
    <location>
        <begin position="176"/>
        <end position="197"/>
    </location>
</feature>
<keyword evidence="10" id="KW-1185">Reference proteome</keyword>
<dbReference type="PANTHER" id="PTHR30151:SF38">
    <property type="entry name" value="ALIPHATIC SULFONATES TRANSPORT PERMEASE PROTEIN SSUC-RELATED"/>
    <property type="match status" value="1"/>
</dbReference>
<dbReference type="InterPro" id="IPR035906">
    <property type="entry name" value="MetI-like_sf"/>
</dbReference>
<evidence type="ECO:0000256" key="3">
    <source>
        <dbReference type="ARBA" id="ARBA00022475"/>
    </source>
</evidence>
<reference evidence="9" key="1">
    <citation type="journal article" date="2021" name="Microb. Physiol.">
        <title>Proteogenomic Insights into the Physiology of Marine, Sulfate-Reducing, Filamentous Desulfonema limicola and Desulfonema magnum.</title>
        <authorList>
            <person name="Schnaars V."/>
            <person name="Wohlbrand L."/>
            <person name="Scheve S."/>
            <person name="Hinrichs C."/>
            <person name="Reinhardt R."/>
            <person name="Rabus R."/>
        </authorList>
    </citation>
    <scope>NUCLEOTIDE SEQUENCE</scope>
    <source>
        <strain evidence="9">5ac10</strain>
    </source>
</reference>
<dbReference type="PANTHER" id="PTHR30151">
    <property type="entry name" value="ALKANE SULFONATE ABC TRANSPORTER-RELATED, MEMBRANE SUBUNIT"/>
    <property type="match status" value="1"/>
</dbReference>
<feature type="transmembrane region" description="Helical" evidence="7">
    <location>
        <begin position="21"/>
        <end position="43"/>
    </location>
</feature>
<evidence type="ECO:0000259" key="8">
    <source>
        <dbReference type="PROSITE" id="PS50928"/>
    </source>
</evidence>
<name>A0A975B3Y3_9BACT</name>
<dbReference type="GO" id="GO:0055085">
    <property type="term" value="P:transmembrane transport"/>
    <property type="evidence" value="ECO:0007669"/>
    <property type="project" value="InterPro"/>
</dbReference>
<dbReference type="EMBL" id="CP061799">
    <property type="protein sequence ID" value="QTA78349.1"/>
    <property type="molecule type" value="Genomic_DNA"/>
</dbReference>